<dbReference type="InterPro" id="IPR052993">
    <property type="entry name" value="CFA-57"/>
</dbReference>
<dbReference type="PANTHER" id="PTHR32215:SF0">
    <property type="entry name" value="CILIA- AND FLAGELLA-ASSOCIATED PROTEIN 57"/>
    <property type="match status" value="1"/>
</dbReference>
<dbReference type="RefSeq" id="XP_008620410.1">
    <property type="nucleotide sequence ID" value="XM_008622188.1"/>
</dbReference>
<feature type="coiled-coil region" evidence="1">
    <location>
        <begin position="285"/>
        <end position="312"/>
    </location>
</feature>
<feature type="coiled-coil region" evidence="1">
    <location>
        <begin position="82"/>
        <end position="116"/>
    </location>
</feature>
<dbReference type="PANTHER" id="PTHR32215">
    <property type="entry name" value="CILIA- AND FLAGELLA-ASSOCIATED PROTEIN 57"/>
    <property type="match status" value="1"/>
</dbReference>
<evidence type="ECO:0000313" key="3">
    <source>
        <dbReference type="Proteomes" id="UP000030762"/>
    </source>
</evidence>
<name>T0R9F8_SAPDV</name>
<dbReference type="OrthoDB" id="47276at2759"/>
<feature type="coiled-coil region" evidence="1">
    <location>
        <begin position="5"/>
        <end position="53"/>
    </location>
</feature>
<accession>T0R9F8</accession>
<dbReference type="GeneID" id="19956726"/>
<dbReference type="EMBL" id="JH767240">
    <property type="protein sequence ID" value="EQC26147.1"/>
    <property type="molecule type" value="Genomic_DNA"/>
</dbReference>
<dbReference type="VEuPathDB" id="FungiDB:SDRG_15999"/>
<gene>
    <name evidence="2" type="ORF">SDRG_15999</name>
</gene>
<evidence type="ECO:0000313" key="2">
    <source>
        <dbReference type="EMBL" id="EQC26147.1"/>
    </source>
</evidence>
<dbReference type="OMA" id="NINIQFH"/>
<dbReference type="STRING" id="1156394.T0R9F8"/>
<protein>
    <submittedName>
        <fullName evidence="2">Uncharacterized protein</fullName>
    </submittedName>
</protein>
<evidence type="ECO:0000256" key="1">
    <source>
        <dbReference type="SAM" id="Coils"/>
    </source>
</evidence>
<proteinExistence type="predicted"/>
<dbReference type="Gene3D" id="1.10.287.1490">
    <property type="match status" value="1"/>
</dbReference>
<dbReference type="AlphaFoldDB" id="T0R9F8"/>
<keyword evidence="1" id="KW-0175">Coiled coil</keyword>
<dbReference type="Proteomes" id="UP000030762">
    <property type="component" value="Unassembled WGS sequence"/>
</dbReference>
<dbReference type="eggNOG" id="ENOG502QTIS">
    <property type="taxonomic scope" value="Eukaryota"/>
</dbReference>
<keyword evidence="3" id="KW-1185">Reference proteome</keyword>
<reference evidence="2 3" key="1">
    <citation type="submission" date="2012-04" db="EMBL/GenBank/DDBJ databases">
        <title>The Genome Sequence of Saprolegnia declina VS20.</title>
        <authorList>
            <consortium name="The Broad Institute Genome Sequencing Platform"/>
            <person name="Russ C."/>
            <person name="Nusbaum C."/>
            <person name="Tyler B."/>
            <person name="van West P."/>
            <person name="Dieguez-Uribeondo J."/>
            <person name="de Bruijn I."/>
            <person name="Tripathy S."/>
            <person name="Jiang R."/>
            <person name="Young S.K."/>
            <person name="Zeng Q."/>
            <person name="Gargeya S."/>
            <person name="Fitzgerald M."/>
            <person name="Haas B."/>
            <person name="Abouelleil A."/>
            <person name="Alvarado L."/>
            <person name="Arachchi H.M."/>
            <person name="Berlin A."/>
            <person name="Chapman S.B."/>
            <person name="Goldberg J."/>
            <person name="Griggs A."/>
            <person name="Gujja S."/>
            <person name="Hansen M."/>
            <person name="Howarth C."/>
            <person name="Imamovic A."/>
            <person name="Larimer J."/>
            <person name="McCowen C."/>
            <person name="Montmayeur A."/>
            <person name="Murphy C."/>
            <person name="Neiman D."/>
            <person name="Pearson M."/>
            <person name="Priest M."/>
            <person name="Roberts A."/>
            <person name="Saif S."/>
            <person name="Shea T."/>
            <person name="Sisk P."/>
            <person name="Sykes S."/>
            <person name="Wortman J."/>
            <person name="Nusbaum C."/>
            <person name="Birren B."/>
        </authorList>
    </citation>
    <scope>NUCLEOTIDE SEQUENCE [LARGE SCALE GENOMIC DNA]</scope>
    <source>
        <strain evidence="2 3">VS20</strain>
    </source>
</reference>
<dbReference type="InParanoid" id="T0R9F8"/>
<organism evidence="2 3">
    <name type="scientific">Saprolegnia diclina (strain VS20)</name>
    <dbReference type="NCBI Taxonomy" id="1156394"/>
    <lineage>
        <taxon>Eukaryota</taxon>
        <taxon>Sar</taxon>
        <taxon>Stramenopiles</taxon>
        <taxon>Oomycota</taxon>
        <taxon>Saprolegniomycetes</taxon>
        <taxon>Saprolegniales</taxon>
        <taxon>Saprolegniaceae</taxon>
        <taxon>Saprolegnia</taxon>
    </lineage>
</organism>
<sequence>MKKKFTALQKDIEDQRDAIKNLLEKEKDLFEQIKTLEKDIQALKREIRGRDETIGEKEKRIYDLKKKNQELEKFKFVLDYKIKELKRQIEPRDNEIADMKEQIKEMDRELELFHKSNAQLDIMIGEQRRRLDKMQADITRNRKIIGDQQSLIRRFRCDLYDTAQSIQSPKELTQKVAGMYHKYVTTAIEVVDVDVDIQQEYARQKDYLEKSVDVLKKKYAHDVATHQHENNQARNDNMALIAEINEIRAALNVSKATLQKDKAILGTREYFSKKGGGDDDLATVVDNQRQEIEGLRRAVKAMEDRLDAARTGGMLAPVRGIDG</sequence>